<dbReference type="OrthoDB" id="77878at2759"/>
<dbReference type="Gene3D" id="3.40.50.1820">
    <property type="entry name" value="alpha/beta hydrolase"/>
    <property type="match status" value="1"/>
</dbReference>
<sequence>MMASFVLNSAVAVGHCVQKSATLLLQKNVPVIFLASRFESSLPPLTTKQLSENIQLRTVQETAHYPRPLVLLFGWMLAKQRHLDKYCNMYHSNGFDVLSLKMKPAQVLIPQRAQNTVEQLLSVLQEPGLTKRPLMVHGFSVGGYMYGELLLKLDQQREKYQCIRDQLTCQVFDSPVDFEGVAPGFASVLVDNKLAQKVIRKSLEVYLNTFKTTITSHYLRSSAAFHKNELRLPSLLLYSRSDPIGVDTKIEQVMKKWKAAGVPVMARCWESSPHVSHFHRHPDEYVEAVLKFLDSVGLTKQEAAKKVLRSKVQKSQEAQQAL</sequence>
<dbReference type="Proteomes" id="UP000678393">
    <property type="component" value="Unassembled WGS sequence"/>
</dbReference>
<evidence type="ECO:0000313" key="2">
    <source>
        <dbReference type="Proteomes" id="UP000678393"/>
    </source>
</evidence>
<dbReference type="PANTHER" id="PTHR20908:SF1">
    <property type="entry name" value="LD15586P"/>
    <property type="match status" value="1"/>
</dbReference>
<dbReference type="AlphaFoldDB" id="A0A8S3YGD8"/>
<name>A0A8S3YGD8_9EUPU</name>
<organism evidence="1 2">
    <name type="scientific">Candidula unifasciata</name>
    <dbReference type="NCBI Taxonomy" id="100452"/>
    <lineage>
        <taxon>Eukaryota</taxon>
        <taxon>Metazoa</taxon>
        <taxon>Spiralia</taxon>
        <taxon>Lophotrochozoa</taxon>
        <taxon>Mollusca</taxon>
        <taxon>Gastropoda</taxon>
        <taxon>Heterobranchia</taxon>
        <taxon>Euthyneura</taxon>
        <taxon>Panpulmonata</taxon>
        <taxon>Eupulmonata</taxon>
        <taxon>Stylommatophora</taxon>
        <taxon>Helicina</taxon>
        <taxon>Helicoidea</taxon>
        <taxon>Geomitridae</taxon>
        <taxon>Candidula</taxon>
    </lineage>
</organism>
<gene>
    <name evidence="1" type="ORF">CUNI_LOCUS1797</name>
</gene>
<proteinExistence type="predicted"/>
<dbReference type="GO" id="GO:0017171">
    <property type="term" value="F:serine hydrolase activity"/>
    <property type="evidence" value="ECO:0007669"/>
    <property type="project" value="TreeGrafter"/>
</dbReference>
<dbReference type="Pfam" id="PF05705">
    <property type="entry name" value="DUF829"/>
    <property type="match status" value="1"/>
</dbReference>
<dbReference type="EMBL" id="CAJHNH020000224">
    <property type="protein sequence ID" value="CAG5116239.1"/>
    <property type="molecule type" value="Genomic_DNA"/>
</dbReference>
<keyword evidence="2" id="KW-1185">Reference proteome</keyword>
<evidence type="ECO:0000313" key="1">
    <source>
        <dbReference type="EMBL" id="CAG5116239.1"/>
    </source>
</evidence>
<dbReference type="SUPFAM" id="SSF53474">
    <property type="entry name" value="alpha/beta-Hydrolases"/>
    <property type="match status" value="1"/>
</dbReference>
<comment type="caution">
    <text evidence="1">The sequence shown here is derived from an EMBL/GenBank/DDBJ whole genome shotgun (WGS) entry which is preliminary data.</text>
</comment>
<accession>A0A8S3YGD8</accession>
<dbReference type="PANTHER" id="PTHR20908">
    <property type="entry name" value="LD15586P"/>
    <property type="match status" value="1"/>
</dbReference>
<dbReference type="InterPro" id="IPR008547">
    <property type="entry name" value="DUF829_TMEM53"/>
</dbReference>
<protein>
    <submittedName>
        <fullName evidence="1">Uncharacterized protein</fullName>
    </submittedName>
</protein>
<dbReference type="InterPro" id="IPR029058">
    <property type="entry name" value="AB_hydrolase_fold"/>
</dbReference>
<reference evidence="1" key="1">
    <citation type="submission" date="2021-04" db="EMBL/GenBank/DDBJ databases">
        <authorList>
            <consortium name="Molecular Ecology Group"/>
        </authorList>
    </citation>
    <scope>NUCLEOTIDE SEQUENCE</scope>
</reference>